<dbReference type="CDD" id="cd05195">
    <property type="entry name" value="enoyl_red"/>
    <property type="match status" value="1"/>
</dbReference>
<dbReference type="SMART" id="SM00829">
    <property type="entry name" value="PKS_ER"/>
    <property type="match status" value="1"/>
</dbReference>
<dbReference type="InterPro" id="IPR014043">
    <property type="entry name" value="Acyl_transferase_dom"/>
</dbReference>
<keyword evidence="3" id="KW-0808">Transferase</keyword>
<dbReference type="InterPro" id="IPR049900">
    <property type="entry name" value="PKS_mFAS_DH"/>
</dbReference>
<sequence>MGHPLGRRRISIIVWVRDNAMLSDDASSYLKSLGFAGIHRTSPVPPTPDDLQRLLAHFDSLCKKESENVLPAAEYANGASPTEHEGKEADHVRVTETDAITGHSTSQPLLFLLSAFDEIGVSRNAGVLSAHLKSLPPMKKPGSTQYMIDLAHTLCKRSRFPWRAFCTASSLDELLHNLEFKLSKPVRSNKRPALGFVFTGQGAQWYAMGRELLAYPRFRKSIEAADDYIKSLGSTWSLCDELQQDQHNSKVHEPAIAHIACTALQVAIVDLLASWTIFPSRVVGHSSGEIAAAYSAGKIGRKSAWKIAYFRGVVSSLQHHTKGSMLAVGISEPDIAPYLARVHEDLQGELIIACYNSPTNLTISGDEAKINALKVLLDADSVFSRKLAVSNAYHSSHMKAVVNEYSMLLEDLISTDKLEPPQDTHMFSSVTGALIELNDLELAEYWATNLISPVRFVNSLCAMCFENISKGQKSVHMDGTAENVFVNDIVEIGPHGALRSAIKQILQTQNTPSIGYLQLLDRSNPGLGTILSAVGSLTSKGYTFDVSDAINAPNPGQQQMLVNLPPYSFDHSTRVWYESRVTRNLCLRKHPRHDLFGTPVADWNAEEPRWRYFIRLSENPWLREHAVTGSYIYPGVGYVVMAIEAAKQIWDPTITISGYRLRDVSITTALNVPDTKQGVEVMISMSRMDESSREKSKIWWNFRIASFNPTGDEWIEHCTGYITIEAPAKLNPIDNGQEAEKESVAWQKMLKTAFNTCVSPLDMTEMYDKLSNIGLTLGQLFQNLSEVKLAQGSGEATGTITIPDVASSMPKKFLYPHVIHPCTIDSMLHLFLASVIDSSGQNTLSTLMLPTFMKEVWISSDITSNARTALTVLHQREKVQNLQFASMLMITGALRELEGISVDMYKGYLQNYYHWLLEQVTALHSDSMPHLPLDKWIKYKDDLQFRENLLRKLTEMGPDGEFCVRCGSNIVQVLKKEVDPLYLFFGMDDLIEKIYAGMVESGDLRHLIKAYVDVIGHNRTDLNILEIGAGTGSSTATFLETLSPLPDPGRKPAGSKIEKYTFTDISAGFFERAKERFQNWRSILDFHTLDIGRHPKEQGFSGSQYDIIVAGNVLHATPNIRETLRNVRYLLKPGGKLIMCEGIRLDFVFTGLAFGQLEGWWLGVEDGRKWSPWLNEKEWNGVLQETGFAGVEIAFNDRSEPDLHFMSVLVSSAIDNEDIRRPQSCGNTDYYIRRVSVRFPSVLSNPTEEEFDNIRHLLATCKGSLWVTGDITASPEFNMIAGLIRSLRWERDLESPNLVTLSISNPQPARKVLLQAILDVFKHQFVTQREDKDNAEYLLKDGVILTNRLVDAPEMNDYLTAKVSKLAAQMIPLGEAEVGRPLRLTTAAPGMLNALQFETDPNWYEPLGEFDVEVKIKAVGLNFRDVMIAMGEQNSVTFGSEGAGVVTRVGAAVTKVKIGDRVVFVDGAGKTGTFQTYGRVAEDLATMIPKDLEFEVAAALPSVFMTAIYSLYTLAGLTKGETVLIHSAAGGVGQAAIMLANLVGAEVFATVSTPEKAELLMREYGVKQDHIFSSRDWVFAKSIMRITNGSGVDVVLNSLSGEFLRRTWDCIAPFGRFIEIGKKDAQSDGRITMRPFLQNVMIASVDLLTMMRHRPKQVVSLIKETIRLYTEGKIKAPSPIKVFDYSQLEKSFRSLQSGKGMGKFVIVATEDAVVPVVPPPLAPVRLREHASYVLSGGLGGVGRSVALWMASKGAKSLIFLSRSGSASPAAQEVIRELHSRGATAHIFSCDVSDKAGLEAVLNQCKAELPPIKGCIQGAMVLADKMFENMTHDEFQMARKPKVQGSWNLHVCLPKDMDFFIMLSSAAGLVGNRGQANYTAGNTYQDALAAHRVALGLPAVSLDLGALLSIGYIAENRQRLGKVQYIASLMGTTREEEIHGMIEYYITPKGSSTRPAQVASTLTTAAQYAARGMPVPSWMHSPLFTQLSSTSSAATDTMGNDKTDSGINVTSKLASVTSISEASDIIADAIRSKLSKLLSIPVENIDTAKSVSSNGIDSLVAMEFRTWLAKILGADVPLLDILGTMPVAGAGSLSTKVAMASKLVPETLKTEEVKAS</sequence>
<dbReference type="OMA" id="EYEASGH"/>
<dbReference type="eggNOG" id="KOG1202">
    <property type="taxonomic scope" value="Eukaryota"/>
</dbReference>
<dbReference type="InterPro" id="IPR042104">
    <property type="entry name" value="PKS_dehydratase_sf"/>
</dbReference>
<dbReference type="InterPro" id="IPR050091">
    <property type="entry name" value="PKS_NRPS_Biosynth_Enz"/>
</dbReference>
<evidence type="ECO:0000256" key="3">
    <source>
        <dbReference type="ARBA" id="ARBA00022679"/>
    </source>
</evidence>
<dbReference type="GO" id="GO:0004312">
    <property type="term" value="F:fatty acid synthase activity"/>
    <property type="evidence" value="ECO:0007669"/>
    <property type="project" value="TreeGrafter"/>
</dbReference>
<dbReference type="SMART" id="SM00822">
    <property type="entry name" value="PKS_KR"/>
    <property type="match status" value="1"/>
</dbReference>
<dbReference type="SMART" id="SM00827">
    <property type="entry name" value="PKS_AT"/>
    <property type="match status" value="1"/>
</dbReference>
<feature type="active site" description="Proton acceptor; for dehydratase activity" evidence="7">
    <location>
        <position position="625"/>
    </location>
</feature>
<dbReference type="VEuPathDB" id="FungiDB:UREG_01317"/>
<dbReference type="Gene3D" id="3.10.129.110">
    <property type="entry name" value="Polyketide synthase dehydratase"/>
    <property type="match status" value="1"/>
</dbReference>
<name>C4JHF4_UNCRE</name>
<protein>
    <submittedName>
        <fullName evidence="10">Uncharacterized protein</fullName>
    </submittedName>
</protein>
<dbReference type="GO" id="GO:0031177">
    <property type="term" value="F:phosphopantetheine binding"/>
    <property type="evidence" value="ECO:0007669"/>
    <property type="project" value="InterPro"/>
</dbReference>
<dbReference type="OrthoDB" id="329835at2759"/>
<dbReference type="InterPro" id="IPR009081">
    <property type="entry name" value="PP-bd_ACP"/>
</dbReference>
<evidence type="ECO:0000256" key="5">
    <source>
        <dbReference type="ARBA" id="ARBA00023268"/>
    </source>
</evidence>
<dbReference type="HOGENOM" id="CLU_000022_31_0_1"/>
<keyword evidence="4" id="KW-0521">NADP</keyword>
<feature type="active site" description="Proton donor; for dehydratase activity" evidence="7">
    <location>
        <position position="825"/>
    </location>
</feature>
<dbReference type="InterPro" id="IPR057326">
    <property type="entry name" value="KR_dom"/>
</dbReference>
<dbReference type="Pfam" id="PF21089">
    <property type="entry name" value="PKS_DH_N"/>
    <property type="match status" value="1"/>
</dbReference>
<dbReference type="SUPFAM" id="SSF52151">
    <property type="entry name" value="FabD/lysophospholipase-like"/>
    <property type="match status" value="1"/>
</dbReference>
<dbReference type="SUPFAM" id="SSF50129">
    <property type="entry name" value="GroES-like"/>
    <property type="match status" value="1"/>
</dbReference>
<feature type="domain" description="Carrier" evidence="8">
    <location>
        <begin position="2020"/>
        <end position="2100"/>
    </location>
</feature>
<dbReference type="InterPro" id="IPR036291">
    <property type="entry name" value="NAD(P)-bd_dom_sf"/>
</dbReference>
<dbReference type="SUPFAM" id="SSF47336">
    <property type="entry name" value="ACP-like"/>
    <property type="match status" value="1"/>
</dbReference>
<dbReference type="InterPro" id="IPR049551">
    <property type="entry name" value="PKS_DH_C"/>
</dbReference>
<dbReference type="GO" id="GO:0006633">
    <property type="term" value="P:fatty acid biosynthetic process"/>
    <property type="evidence" value="ECO:0007669"/>
    <property type="project" value="TreeGrafter"/>
</dbReference>
<dbReference type="Pfam" id="PF00698">
    <property type="entry name" value="Acyl_transf_1"/>
    <property type="match status" value="1"/>
</dbReference>
<dbReference type="SMART" id="SM00826">
    <property type="entry name" value="PKS_DH"/>
    <property type="match status" value="1"/>
</dbReference>
<evidence type="ECO:0000256" key="2">
    <source>
        <dbReference type="ARBA" id="ARBA00022553"/>
    </source>
</evidence>
<dbReference type="InterPro" id="IPR016035">
    <property type="entry name" value="Acyl_Trfase/lysoPLipase"/>
</dbReference>
<keyword evidence="1" id="KW-0596">Phosphopantetheine</keyword>
<feature type="region of interest" description="C-terminal hotdog fold" evidence="7">
    <location>
        <begin position="758"/>
        <end position="919"/>
    </location>
</feature>
<keyword evidence="5" id="KW-0511">Multifunctional enzyme</keyword>
<dbReference type="SUPFAM" id="SSF53335">
    <property type="entry name" value="S-adenosyl-L-methionine-dependent methyltransferases"/>
    <property type="match status" value="1"/>
</dbReference>
<dbReference type="Pfam" id="PF08242">
    <property type="entry name" value="Methyltransf_12"/>
    <property type="match status" value="1"/>
</dbReference>
<dbReference type="InterPro" id="IPR001227">
    <property type="entry name" value="Ac_transferase_dom_sf"/>
</dbReference>
<dbReference type="Pfam" id="PF08240">
    <property type="entry name" value="ADH_N"/>
    <property type="match status" value="1"/>
</dbReference>
<proteinExistence type="predicted"/>
<dbReference type="InterPro" id="IPR013149">
    <property type="entry name" value="ADH-like_C"/>
</dbReference>
<dbReference type="GO" id="GO:0044550">
    <property type="term" value="P:secondary metabolite biosynthetic process"/>
    <property type="evidence" value="ECO:0007669"/>
    <property type="project" value="UniProtKB-ARBA"/>
</dbReference>
<dbReference type="InterPro" id="IPR013154">
    <property type="entry name" value="ADH-like_N"/>
</dbReference>
<dbReference type="InterPro" id="IPR029063">
    <property type="entry name" value="SAM-dependent_MTases_sf"/>
</dbReference>
<evidence type="ECO:0000256" key="1">
    <source>
        <dbReference type="ARBA" id="ARBA00022450"/>
    </source>
</evidence>
<evidence type="ECO:0000256" key="6">
    <source>
        <dbReference type="ARBA" id="ARBA00023315"/>
    </source>
</evidence>
<dbReference type="RefSeq" id="XP_002541801.1">
    <property type="nucleotide sequence ID" value="XM_002541755.1"/>
</dbReference>
<evidence type="ECO:0000256" key="4">
    <source>
        <dbReference type="ARBA" id="ARBA00022857"/>
    </source>
</evidence>
<dbReference type="PROSITE" id="PS50075">
    <property type="entry name" value="CARRIER"/>
    <property type="match status" value="1"/>
</dbReference>
<dbReference type="KEGG" id="ure:UREG_01317"/>
<keyword evidence="2" id="KW-0597">Phosphoprotein</keyword>
<dbReference type="Pfam" id="PF00550">
    <property type="entry name" value="PP-binding"/>
    <property type="match status" value="1"/>
</dbReference>
<dbReference type="CDD" id="cd02440">
    <property type="entry name" value="AdoMet_MTases"/>
    <property type="match status" value="1"/>
</dbReference>
<reference evidence="11" key="1">
    <citation type="journal article" date="2009" name="Genome Res.">
        <title>Comparative genomic analyses of the human fungal pathogens Coccidioides and their relatives.</title>
        <authorList>
            <person name="Sharpton T.J."/>
            <person name="Stajich J.E."/>
            <person name="Rounsley S.D."/>
            <person name="Gardner M.J."/>
            <person name="Wortman J.R."/>
            <person name="Jordar V.S."/>
            <person name="Maiti R."/>
            <person name="Kodira C.D."/>
            <person name="Neafsey D.E."/>
            <person name="Zeng Q."/>
            <person name="Hung C.-Y."/>
            <person name="McMahan C."/>
            <person name="Muszewska A."/>
            <person name="Grynberg M."/>
            <person name="Mandel M.A."/>
            <person name="Kellner E.M."/>
            <person name="Barker B.M."/>
            <person name="Galgiani J.N."/>
            <person name="Orbach M.J."/>
            <person name="Kirkland T.N."/>
            <person name="Cole G.T."/>
            <person name="Henn M.R."/>
            <person name="Birren B.W."/>
            <person name="Taylor J.W."/>
        </authorList>
    </citation>
    <scope>NUCLEOTIDE SEQUENCE [LARGE SCALE GENOMIC DNA]</scope>
    <source>
        <strain evidence="11">UAMH 1704</strain>
    </source>
</reference>
<dbReference type="PANTHER" id="PTHR43775">
    <property type="entry name" value="FATTY ACID SYNTHASE"/>
    <property type="match status" value="1"/>
</dbReference>
<dbReference type="GeneID" id="8444677"/>
<dbReference type="Gene3D" id="3.40.50.150">
    <property type="entry name" value="Vaccinia Virus protein VP39"/>
    <property type="match status" value="1"/>
</dbReference>
<dbReference type="Pfam" id="PF00107">
    <property type="entry name" value="ADH_zinc_N"/>
    <property type="match status" value="1"/>
</dbReference>
<dbReference type="Proteomes" id="UP000002058">
    <property type="component" value="Unassembled WGS sequence"/>
</dbReference>
<dbReference type="InterPro" id="IPR036736">
    <property type="entry name" value="ACP-like_sf"/>
</dbReference>
<dbReference type="SUPFAM" id="SSF51735">
    <property type="entry name" value="NAD(P)-binding Rossmann-fold domains"/>
    <property type="match status" value="2"/>
</dbReference>
<evidence type="ECO:0000313" key="10">
    <source>
        <dbReference type="EMBL" id="EEP76468.1"/>
    </source>
</evidence>
<dbReference type="Gene3D" id="3.40.366.10">
    <property type="entry name" value="Malonyl-Coenzyme A Acyl Carrier Protein, domain 2"/>
    <property type="match status" value="1"/>
</dbReference>
<feature type="region of interest" description="N-terminal hotdog fold" evidence="7">
    <location>
        <begin position="593"/>
        <end position="729"/>
    </location>
</feature>
<dbReference type="PROSITE" id="PS52019">
    <property type="entry name" value="PKS_MFAS_DH"/>
    <property type="match status" value="1"/>
</dbReference>
<dbReference type="InParanoid" id="C4JHF4"/>
<dbReference type="InterPro" id="IPR020806">
    <property type="entry name" value="PKS_PP-bd"/>
</dbReference>
<dbReference type="InterPro" id="IPR020807">
    <property type="entry name" value="PKS_DH"/>
</dbReference>
<gene>
    <name evidence="10" type="ORF">UREG_01317</name>
</gene>
<dbReference type="Pfam" id="PF14765">
    <property type="entry name" value="PS-DH"/>
    <property type="match status" value="1"/>
</dbReference>
<dbReference type="InterPro" id="IPR013217">
    <property type="entry name" value="Methyltransf_12"/>
</dbReference>
<dbReference type="InterPro" id="IPR020843">
    <property type="entry name" value="ER"/>
</dbReference>
<feature type="domain" description="PKS/mFAS DH" evidence="9">
    <location>
        <begin position="593"/>
        <end position="919"/>
    </location>
</feature>
<dbReference type="GO" id="GO:1901336">
    <property type="term" value="P:lactone biosynthetic process"/>
    <property type="evidence" value="ECO:0007669"/>
    <property type="project" value="UniProtKB-ARBA"/>
</dbReference>
<organism evidence="10 11">
    <name type="scientific">Uncinocarpus reesii (strain UAMH 1704)</name>
    <dbReference type="NCBI Taxonomy" id="336963"/>
    <lineage>
        <taxon>Eukaryota</taxon>
        <taxon>Fungi</taxon>
        <taxon>Dikarya</taxon>
        <taxon>Ascomycota</taxon>
        <taxon>Pezizomycotina</taxon>
        <taxon>Eurotiomycetes</taxon>
        <taxon>Eurotiomycetidae</taxon>
        <taxon>Onygenales</taxon>
        <taxon>Onygenaceae</taxon>
        <taxon>Uncinocarpus</taxon>
    </lineage>
</organism>
<dbReference type="SMART" id="SM00823">
    <property type="entry name" value="PKS_PP"/>
    <property type="match status" value="1"/>
</dbReference>
<dbReference type="InterPro" id="IPR011032">
    <property type="entry name" value="GroES-like_sf"/>
</dbReference>
<dbReference type="InterPro" id="IPR016036">
    <property type="entry name" value="Malonyl_transacylase_ACP-bd"/>
</dbReference>
<evidence type="ECO:0000256" key="7">
    <source>
        <dbReference type="PROSITE-ProRule" id="PRU01363"/>
    </source>
</evidence>
<dbReference type="Gene3D" id="3.30.70.3290">
    <property type="match status" value="1"/>
</dbReference>
<evidence type="ECO:0000313" key="11">
    <source>
        <dbReference type="Proteomes" id="UP000002058"/>
    </source>
</evidence>
<dbReference type="GO" id="GO:0016491">
    <property type="term" value="F:oxidoreductase activity"/>
    <property type="evidence" value="ECO:0007669"/>
    <property type="project" value="InterPro"/>
</dbReference>
<keyword evidence="6" id="KW-0012">Acyltransferase</keyword>
<dbReference type="EMBL" id="CH476615">
    <property type="protein sequence ID" value="EEP76468.1"/>
    <property type="molecule type" value="Genomic_DNA"/>
</dbReference>
<evidence type="ECO:0000259" key="9">
    <source>
        <dbReference type="PROSITE" id="PS52019"/>
    </source>
</evidence>
<evidence type="ECO:0000259" key="8">
    <source>
        <dbReference type="PROSITE" id="PS50075"/>
    </source>
</evidence>
<dbReference type="Gene3D" id="3.40.50.720">
    <property type="entry name" value="NAD(P)-binding Rossmann-like Domain"/>
    <property type="match status" value="2"/>
</dbReference>
<dbReference type="InterPro" id="IPR049552">
    <property type="entry name" value="PKS_DH_N"/>
</dbReference>
<dbReference type="STRING" id="336963.C4JHF4"/>
<dbReference type="InterPro" id="IPR013968">
    <property type="entry name" value="PKS_KR"/>
</dbReference>
<dbReference type="Gene3D" id="3.90.180.10">
    <property type="entry name" value="Medium-chain alcohol dehydrogenases, catalytic domain"/>
    <property type="match status" value="1"/>
</dbReference>
<dbReference type="SUPFAM" id="SSF55048">
    <property type="entry name" value="Probable ACP-binding domain of malonyl-CoA ACP transacylase"/>
    <property type="match status" value="1"/>
</dbReference>
<dbReference type="FunFam" id="3.40.50.720:FF:000209">
    <property type="entry name" value="Polyketide synthase Pks12"/>
    <property type="match status" value="1"/>
</dbReference>
<keyword evidence="11" id="KW-1185">Reference proteome</keyword>
<accession>C4JHF4</accession>
<dbReference type="PANTHER" id="PTHR43775:SF29">
    <property type="entry name" value="ASPERFURANONE POLYKETIDE SYNTHASE AFOG-RELATED"/>
    <property type="match status" value="1"/>
</dbReference>
<dbReference type="Pfam" id="PF08659">
    <property type="entry name" value="KR"/>
    <property type="match status" value="1"/>
</dbReference>